<accession>A0A8X6GCW3</accession>
<evidence type="ECO:0000313" key="2">
    <source>
        <dbReference type="EMBL" id="GFR02236.1"/>
    </source>
</evidence>
<feature type="compositionally biased region" description="Basic and acidic residues" evidence="1">
    <location>
        <begin position="71"/>
        <end position="82"/>
    </location>
</feature>
<keyword evidence="3" id="KW-1185">Reference proteome</keyword>
<feature type="region of interest" description="Disordered" evidence="1">
    <location>
        <begin position="1"/>
        <end position="33"/>
    </location>
</feature>
<dbReference type="AlphaFoldDB" id="A0A8X6GCW3"/>
<protein>
    <submittedName>
        <fullName evidence="2">Uncharacterized protein</fullName>
    </submittedName>
</protein>
<dbReference type="EMBL" id="BMAO01005570">
    <property type="protein sequence ID" value="GFR02236.1"/>
    <property type="molecule type" value="Genomic_DNA"/>
</dbReference>
<gene>
    <name evidence="2" type="ORF">TNCT_92811</name>
</gene>
<evidence type="ECO:0000313" key="3">
    <source>
        <dbReference type="Proteomes" id="UP000887116"/>
    </source>
</evidence>
<comment type="caution">
    <text evidence="2">The sequence shown here is derived from an EMBL/GenBank/DDBJ whole genome shotgun (WGS) entry which is preliminary data.</text>
</comment>
<name>A0A8X6GCW3_TRICU</name>
<sequence>MDDIIEKPVTDQSPAAEQEEMEENVESIKNVENMNKITNHDEIDEYFDLSSLSEHSSTADNPGYKKKKTRNVGDRVKGSQEDRIRPGHIELCLSGKIPVGPLIPWCGNGKGGLSEAGRKGK</sequence>
<dbReference type="Proteomes" id="UP000887116">
    <property type="component" value="Unassembled WGS sequence"/>
</dbReference>
<evidence type="ECO:0000256" key="1">
    <source>
        <dbReference type="SAM" id="MobiDB-lite"/>
    </source>
</evidence>
<proteinExistence type="predicted"/>
<feature type="region of interest" description="Disordered" evidence="1">
    <location>
        <begin position="53"/>
        <end position="82"/>
    </location>
</feature>
<organism evidence="2 3">
    <name type="scientific">Trichonephila clavata</name>
    <name type="common">Joro spider</name>
    <name type="synonym">Nephila clavata</name>
    <dbReference type="NCBI Taxonomy" id="2740835"/>
    <lineage>
        <taxon>Eukaryota</taxon>
        <taxon>Metazoa</taxon>
        <taxon>Ecdysozoa</taxon>
        <taxon>Arthropoda</taxon>
        <taxon>Chelicerata</taxon>
        <taxon>Arachnida</taxon>
        <taxon>Araneae</taxon>
        <taxon>Araneomorphae</taxon>
        <taxon>Entelegynae</taxon>
        <taxon>Araneoidea</taxon>
        <taxon>Nephilidae</taxon>
        <taxon>Trichonephila</taxon>
    </lineage>
</organism>
<reference evidence="2" key="1">
    <citation type="submission" date="2020-07" db="EMBL/GenBank/DDBJ databases">
        <title>Multicomponent nature underlies the extraordinary mechanical properties of spider dragline silk.</title>
        <authorList>
            <person name="Kono N."/>
            <person name="Nakamura H."/>
            <person name="Mori M."/>
            <person name="Yoshida Y."/>
            <person name="Ohtoshi R."/>
            <person name="Malay A.D."/>
            <person name="Moran D.A.P."/>
            <person name="Tomita M."/>
            <person name="Numata K."/>
            <person name="Arakawa K."/>
        </authorList>
    </citation>
    <scope>NUCLEOTIDE SEQUENCE</scope>
</reference>